<dbReference type="EC" id="3.5.2.7" evidence="2"/>
<sequence>MPSLKLININQLVSYNSETKGMEIRENVEIAIDDGVIAEIGYKVNGTDKQIDCNGKLVTPGFVDAHTHPVFLNGREDEFVMRLKGVTYEEIAAEGGGIINSVKDVRRASENELIARVSSRMDRFLTLGTTTIESKSGYGLNTDSEIKSLKVIDEVNKSHKIDMIATFMGAHAIPPEFKDSTDEYVDLICNEMLPAVVHQGIAQFNDVFCENGYFTIDQSRRILSKGKDKGLIPRMHADEFNDSGAAKLAAEVGAISADHLMHVSNAGIEA</sequence>
<dbReference type="InterPro" id="IPR005920">
    <property type="entry name" value="HutI"/>
</dbReference>
<name>A0A382W3K2_9ZZZZ</name>
<dbReference type="SUPFAM" id="SSF51556">
    <property type="entry name" value="Metallo-dependent hydrolases"/>
    <property type="match status" value="1"/>
</dbReference>
<evidence type="ECO:0000256" key="7">
    <source>
        <dbReference type="ARBA" id="ARBA00023004"/>
    </source>
</evidence>
<dbReference type="GO" id="GO:0005737">
    <property type="term" value="C:cytoplasm"/>
    <property type="evidence" value="ECO:0007669"/>
    <property type="project" value="InterPro"/>
</dbReference>
<organism evidence="8">
    <name type="scientific">marine metagenome</name>
    <dbReference type="NCBI Taxonomy" id="408172"/>
    <lineage>
        <taxon>unclassified sequences</taxon>
        <taxon>metagenomes</taxon>
        <taxon>ecological metagenomes</taxon>
    </lineage>
</organism>
<keyword evidence="7" id="KW-0408">Iron</keyword>
<dbReference type="PANTHER" id="PTHR42752:SF1">
    <property type="entry name" value="IMIDAZOLONEPROPIONASE-RELATED"/>
    <property type="match status" value="1"/>
</dbReference>
<feature type="non-terminal residue" evidence="8">
    <location>
        <position position="270"/>
    </location>
</feature>
<protein>
    <recommendedName>
        <fullName evidence="2">imidazolonepropionase</fullName>
        <ecNumber evidence="2">3.5.2.7</ecNumber>
    </recommendedName>
</protein>
<dbReference type="AlphaFoldDB" id="A0A382W3K2"/>
<comment type="pathway">
    <text evidence="1">Amino-acid degradation.</text>
</comment>
<dbReference type="InterPro" id="IPR011059">
    <property type="entry name" value="Metal-dep_hydrolase_composite"/>
</dbReference>
<proteinExistence type="predicted"/>
<keyword evidence="5" id="KW-0369">Histidine metabolism</keyword>
<keyword evidence="3" id="KW-0479">Metal-binding</keyword>
<dbReference type="SUPFAM" id="SSF51338">
    <property type="entry name" value="Composite domain of metallo-dependent hydrolases"/>
    <property type="match status" value="1"/>
</dbReference>
<dbReference type="GO" id="GO:0050480">
    <property type="term" value="F:imidazolonepropionase activity"/>
    <property type="evidence" value="ECO:0007669"/>
    <property type="project" value="UniProtKB-EC"/>
</dbReference>
<evidence type="ECO:0000256" key="4">
    <source>
        <dbReference type="ARBA" id="ARBA00022801"/>
    </source>
</evidence>
<dbReference type="InterPro" id="IPR032466">
    <property type="entry name" value="Metal_Hydrolase"/>
</dbReference>
<evidence type="ECO:0000256" key="1">
    <source>
        <dbReference type="ARBA" id="ARBA00005023"/>
    </source>
</evidence>
<evidence type="ECO:0000256" key="2">
    <source>
        <dbReference type="ARBA" id="ARBA00012864"/>
    </source>
</evidence>
<dbReference type="NCBIfam" id="TIGR01224">
    <property type="entry name" value="hutI"/>
    <property type="match status" value="1"/>
</dbReference>
<evidence type="ECO:0000313" key="8">
    <source>
        <dbReference type="EMBL" id="SVD53323.1"/>
    </source>
</evidence>
<dbReference type="PANTHER" id="PTHR42752">
    <property type="entry name" value="IMIDAZOLONEPROPIONASE"/>
    <property type="match status" value="1"/>
</dbReference>
<dbReference type="Gene3D" id="3.20.20.140">
    <property type="entry name" value="Metal-dependent hydrolases"/>
    <property type="match status" value="1"/>
</dbReference>
<evidence type="ECO:0000256" key="5">
    <source>
        <dbReference type="ARBA" id="ARBA00022808"/>
    </source>
</evidence>
<accession>A0A382W3K2</accession>
<evidence type="ECO:0000256" key="6">
    <source>
        <dbReference type="ARBA" id="ARBA00022833"/>
    </source>
</evidence>
<gene>
    <name evidence="8" type="ORF">METZ01_LOCUS406177</name>
</gene>
<dbReference type="GO" id="GO:0019556">
    <property type="term" value="P:L-histidine catabolic process to glutamate and formamide"/>
    <property type="evidence" value="ECO:0007669"/>
    <property type="project" value="InterPro"/>
</dbReference>
<keyword evidence="6" id="KW-0862">Zinc</keyword>
<dbReference type="GO" id="GO:0046872">
    <property type="term" value="F:metal ion binding"/>
    <property type="evidence" value="ECO:0007669"/>
    <property type="project" value="UniProtKB-KW"/>
</dbReference>
<reference evidence="8" key="1">
    <citation type="submission" date="2018-05" db="EMBL/GenBank/DDBJ databases">
        <authorList>
            <person name="Lanie J.A."/>
            <person name="Ng W.-L."/>
            <person name="Kazmierczak K.M."/>
            <person name="Andrzejewski T.M."/>
            <person name="Davidsen T.M."/>
            <person name="Wayne K.J."/>
            <person name="Tettelin H."/>
            <person name="Glass J.I."/>
            <person name="Rusch D."/>
            <person name="Podicherti R."/>
            <person name="Tsui H.-C.T."/>
            <person name="Winkler M.E."/>
        </authorList>
    </citation>
    <scope>NUCLEOTIDE SEQUENCE</scope>
</reference>
<dbReference type="EMBL" id="UINC01156738">
    <property type="protein sequence ID" value="SVD53323.1"/>
    <property type="molecule type" value="Genomic_DNA"/>
</dbReference>
<evidence type="ECO:0000256" key="3">
    <source>
        <dbReference type="ARBA" id="ARBA00022723"/>
    </source>
</evidence>
<keyword evidence="4" id="KW-0378">Hydrolase</keyword>